<feature type="region of interest" description="Disordered" evidence="1">
    <location>
        <begin position="163"/>
        <end position="187"/>
    </location>
</feature>
<proteinExistence type="predicted"/>
<accession>A0A183SCN6</accession>
<evidence type="ECO:0000313" key="2">
    <source>
        <dbReference type="WBParaSite" id="SSLN_0000205301-mRNA-1"/>
    </source>
</evidence>
<dbReference type="WBParaSite" id="SSLN_0000205301-mRNA-1">
    <property type="protein sequence ID" value="SSLN_0000205301-mRNA-1"/>
    <property type="gene ID" value="SSLN_0000205301"/>
</dbReference>
<reference evidence="2" key="1">
    <citation type="submission" date="2016-06" db="UniProtKB">
        <authorList>
            <consortium name="WormBaseParasite"/>
        </authorList>
    </citation>
    <scope>IDENTIFICATION</scope>
</reference>
<sequence length="187" mass="21401">LTECYLNNMETTMVLLVMERPAFGKLSALMLAARGYSYKFMEHSACQEYMNRVWLNTLAHKGNSLRVHSRPFFSNCTNAMQCKIADEALWLAKTVLMRWSNLQVVTYTYTVVRPLKSGNAHRMFHKRMMHGPRLAHELVLSDIRLAQHPPHSLCPYPPVSSVRTFSRRPKARSGAGKSYPWNGRGTA</sequence>
<dbReference type="AlphaFoldDB" id="A0A183SCN6"/>
<evidence type="ECO:0000256" key="1">
    <source>
        <dbReference type="SAM" id="MobiDB-lite"/>
    </source>
</evidence>
<protein>
    <submittedName>
        <fullName evidence="2">Nucleotid_trans domain-containing protein</fullName>
    </submittedName>
</protein>
<name>A0A183SCN6_SCHSO</name>
<organism evidence="2">
    <name type="scientific">Schistocephalus solidus</name>
    <name type="common">Tapeworm</name>
    <dbReference type="NCBI Taxonomy" id="70667"/>
    <lineage>
        <taxon>Eukaryota</taxon>
        <taxon>Metazoa</taxon>
        <taxon>Spiralia</taxon>
        <taxon>Lophotrochozoa</taxon>
        <taxon>Platyhelminthes</taxon>
        <taxon>Cestoda</taxon>
        <taxon>Eucestoda</taxon>
        <taxon>Diphyllobothriidea</taxon>
        <taxon>Diphyllobothriidae</taxon>
        <taxon>Schistocephalus</taxon>
    </lineage>
</organism>